<organism evidence="1">
    <name type="scientific">marine sediment metagenome</name>
    <dbReference type="NCBI Taxonomy" id="412755"/>
    <lineage>
        <taxon>unclassified sequences</taxon>
        <taxon>metagenomes</taxon>
        <taxon>ecological metagenomes</taxon>
    </lineage>
</organism>
<sequence>MRIIGPRKRFILIERIKGEETSEGQAITWKETDEFGGVIDSLRGREGVSYDKTGVIADYRLYTEYPNITEKHRVKLKGTSRIFDVKYVDPRLLKNKIWVVDVLERKE</sequence>
<protein>
    <recommendedName>
        <fullName evidence="2">Phage head-tail adaptor</fullName>
    </recommendedName>
</protein>
<name>X1RI31_9ZZZZ</name>
<dbReference type="AlphaFoldDB" id="X1RI31"/>
<comment type="caution">
    <text evidence="1">The sequence shown here is derived from an EMBL/GenBank/DDBJ whole genome shotgun (WGS) entry which is preliminary data.</text>
</comment>
<gene>
    <name evidence="1" type="ORF">S06H3_58491</name>
</gene>
<dbReference type="InterPro" id="IPR038666">
    <property type="entry name" value="SSP1_head-tail_sf"/>
</dbReference>
<dbReference type="Gene3D" id="2.40.10.270">
    <property type="entry name" value="Bacteriophage SPP1 head-tail adaptor protein"/>
    <property type="match status" value="1"/>
</dbReference>
<evidence type="ECO:0008006" key="2">
    <source>
        <dbReference type="Google" id="ProtNLM"/>
    </source>
</evidence>
<evidence type="ECO:0000313" key="1">
    <source>
        <dbReference type="EMBL" id="GAI55229.1"/>
    </source>
</evidence>
<dbReference type="EMBL" id="BARV01037874">
    <property type="protein sequence ID" value="GAI55229.1"/>
    <property type="molecule type" value="Genomic_DNA"/>
</dbReference>
<accession>X1RI31</accession>
<reference evidence="1" key="1">
    <citation type="journal article" date="2014" name="Front. Microbiol.">
        <title>High frequency of phylogenetically diverse reductive dehalogenase-homologous genes in deep subseafloor sedimentary metagenomes.</title>
        <authorList>
            <person name="Kawai M."/>
            <person name="Futagami T."/>
            <person name="Toyoda A."/>
            <person name="Takaki Y."/>
            <person name="Nishi S."/>
            <person name="Hori S."/>
            <person name="Arai W."/>
            <person name="Tsubouchi T."/>
            <person name="Morono Y."/>
            <person name="Uchiyama I."/>
            <person name="Ito T."/>
            <person name="Fujiyama A."/>
            <person name="Inagaki F."/>
            <person name="Takami H."/>
        </authorList>
    </citation>
    <scope>NUCLEOTIDE SEQUENCE</scope>
    <source>
        <strain evidence="1">Expedition CK06-06</strain>
    </source>
</reference>
<proteinExistence type="predicted"/>